<evidence type="ECO:0000256" key="14">
    <source>
        <dbReference type="ARBA" id="ARBA00022840"/>
    </source>
</evidence>
<dbReference type="Proteomes" id="UP000194236">
    <property type="component" value="Unassembled WGS sequence"/>
</dbReference>
<dbReference type="InterPro" id="IPR008974">
    <property type="entry name" value="TRAF-like"/>
</dbReference>
<accession>A0A1Y3B0W8</accession>
<feature type="domain" description="SIAH-type" evidence="25">
    <location>
        <begin position="419"/>
        <end position="479"/>
    </location>
</feature>
<dbReference type="FunFam" id="3.30.40.10:FF:000041">
    <property type="entry name" value="E3 ubiquitin-protein ligase SINAT3"/>
    <property type="match status" value="1"/>
</dbReference>
<dbReference type="Pfam" id="PF21361">
    <property type="entry name" value="Sina_ZnF"/>
    <property type="match status" value="1"/>
</dbReference>
<dbReference type="PROSITE" id="PS00108">
    <property type="entry name" value="PROTEIN_KINASE_ST"/>
    <property type="match status" value="1"/>
</dbReference>
<evidence type="ECO:0000256" key="16">
    <source>
        <dbReference type="ARBA" id="ARBA00047811"/>
    </source>
</evidence>
<evidence type="ECO:0000259" key="24">
    <source>
        <dbReference type="PROSITE" id="PS50089"/>
    </source>
</evidence>
<evidence type="ECO:0000256" key="19">
    <source>
        <dbReference type="ARBA" id="ARBA00062579"/>
    </source>
</evidence>
<dbReference type="SMART" id="SM00220">
    <property type="entry name" value="S_TKc"/>
    <property type="match status" value="1"/>
</dbReference>
<evidence type="ECO:0000256" key="8">
    <source>
        <dbReference type="ARBA" id="ARBA00022723"/>
    </source>
</evidence>
<evidence type="ECO:0000256" key="12">
    <source>
        <dbReference type="ARBA" id="ARBA00022786"/>
    </source>
</evidence>
<keyword evidence="12 21" id="KW-0833">Ubl conjugation pathway</keyword>
<dbReference type="PANTHER" id="PTHR45877">
    <property type="entry name" value="E3 UBIQUITIN-PROTEIN LIGASE SIAH2"/>
    <property type="match status" value="1"/>
</dbReference>
<evidence type="ECO:0000256" key="4">
    <source>
        <dbReference type="ARBA" id="ARBA00009119"/>
    </source>
</evidence>
<comment type="domain">
    <text evidence="21">The SBD domain (substrate-binding domain) mediates the interaction with substrate proteins. It is related to the TRAF family.</text>
</comment>
<reference evidence="26 27" key="1">
    <citation type="submission" date="2017-03" db="EMBL/GenBank/DDBJ databases">
        <title>Genome Survey of Euroglyphus maynei.</title>
        <authorList>
            <person name="Arlian L.G."/>
            <person name="Morgan M.S."/>
            <person name="Rider S.D."/>
        </authorList>
    </citation>
    <scope>NUCLEOTIDE SEQUENCE [LARGE SCALE GENOMIC DNA]</scope>
    <source>
        <strain evidence="26">Arlian Lab</strain>
        <tissue evidence="26">Whole body</tissue>
    </source>
</reference>
<dbReference type="PROSITE" id="PS50011">
    <property type="entry name" value="PROTEIN_KINASE_DOM"/>
    <property type="match status" value="1"/>
</dbReference>
<evidence type="ECO:0000259" key="23">
    <source>
        <dbReference type="PROSITE" id="PS50011"/>
    </source>
</evidence>
<evidence type="ECO:0000256" key="2">
    <source>
        <dbReference type="ARBA" id="ARBA00004906"/>
    </source>
</evidence>
<dbReference type="InterPro" id="IPR004162">
    <property type="entry name" value="SINA-like_animal"/>
</dbReference>
<proteinExistence type="inferred from homology"/>
<comment type="catalytic activity">
    <reaction evidence="1 21">
        <text>S-ubiquitinyl-[E2 ubiquitin-conjugating enzyme]-L-cysteine + [acceptor protein]-L-lysine = [E2 ubiquitin-conjugating enzyme]-L-cysteine + N(6)-ubiquitinyl-[acceptor protein]-L-lysine.</text>
        <dbReference type="EC" id="2.3.2.27"/>
    </reaction>
</comment>
<feature type="region of interest" description="Disordered" evidence="22">
    <location>
        <begin position="282"/>
        <end position="306"/>
    </location>
</feature>
<evidence type="ECO:0000256" key="17">
    <source>
        <dbReference type="ARBA" id="ARBA00048367"/>
    </source>
</evidence>
<dbReference type="EMBL" id="MUJZ01047025">
    <property type="protein sequence ID" value="OTF74450.1"/>
    <property type="molecule type" value="Genomic_DNA"/>
</dbReference>
<evidence type="ECO:0000256" key="3">
    <source>
        <dbReference type="ARBA" id="ARBA00006485"/>
    </source>
</evidence>
<dbReference type="UniPathway" id="UPA00143"/>
<dbReference type="InterPro" id="IPR001841">
    <property type="entry name" value="Znf_RING"/>
</dbReference>
<keyword evidence="11 26" id="KW-0418">Kinase</keyword>
<gene>
    <name evidence="26" type="ORF">BLA29_002196</name>
</gene>
<keyword evidence="7" id="KW-0808">Transferase</keyword>
<dbReference type="EC" id="2.3.2.27" evidence="21"/>
<keyword evidence="15" id="KW-0844">Vision</keyword>
<evidence type="ECO:0000256" key="22">
    <source>
        <dbReference type="SAM" id="MobiDB-lite"/>
    </source>
</evidence>
<dbReference type="GO" id="GO:0005524">
    <property type="term" value="F:ATP binding"/>
    <property type="evidence" value="ECO:0007669"/>
    <property type="project" value="UniProtKB-KW"/>
</dbReference>
<evidence type="ECO:0000313" key="26">
    <source>
        <dbReference type="EMBL" id="OTF74450.1"/>
    </source>
</evidence>
<dbReference type="PANTHER" id="PTHR45877:SF2">
    <property type="entry name" value="E3 UBIQUITIN-PROTEIN LIGASE SINA-RELATED"/>
    <property type="match status" value="1"/>
</dbReference>
<dbReference type="SUPFAM" id="SSF57850">
    <property type="entry name" value="RING/U-box"/>
    <property type="match status" value="1"/>
</dbReference>
<dbReference type="CDD" id="cd03829">
    <property type="entry name" value="Sina"/>
    <property type="match status" value="1"/>
</dbReference>
<feature type="domain" description="Protein kinase" evidence="23">
    <location>
        <begin position="1"/>
        <end position="264"/>
    </location>
</feature>
<evidence type="ECO:0000256" key="9">
    <source>
        <dbReference type="ARBA" id="ARBA00022741"/>
    </source>
</evidence>
<dbReference type="GO" id="GO:0004693">
    <property type="term" value="F:cyclin-dependent protein serine/threonine kinase activity"/>
    <property type="evidence" value="ECO:0007669"/>
    <property type="project" value="UniProtKB-EC"/>
</dbReference>
<dbReference type="Pfam" id="PF03145">
    <property type="entry name" value="Sina_TRAF"/>
    <property type="match status" value="1"/>
</dbReference>
<comment type="pathway">
    <text evidence="2 21">Protein modification; protein ubiquitination.</text>
</comment>
<comment type="function">
    <text evidence="18">E3 ubiquitin-protein ligase that is required for specification of R7 photoreceptor cell fate in the eye by mediating the ubiquitination and subsequent proteasomal degradation of Tramtrack (ttk). E3 Ubiquitin ligases accept ubiquitin from an E2 ubiquitin-conjugating enzyme in the form of a thioester and then directly transfers the ubiquitin to targeted substrates. Acts via the formation of a complex with ebi and phyl that ubiquitinates the transcription repressor ttk, a general inhibitor of photoreceptor differentiation, in a subset of photoreceptor cells in the eye, leading to the differentiation of cells into neurons. Also involved in external sensory organ development.</text>
</comment>
<evidence type="ECO:0000256" key="7">
    <source>
        <dbReference type="ARBA" id="ARBA00022679"/>
    </source>
</evidence>
<dbReference type="Gene3D" id="3.30.200.20">
    <property type="entry name" value="Phosphorylase Kinase, domain 1"/>
    <property type="match status" value="1"/>
</dbReference>
<comment type="function">
    <text evidence="21">E3 ubiquitin-protein ligase that mediates ubiquitination and subsequent proteasomal degradation of target proteins. E3 ubiquitin ligases accept ubiquitin from an E2 ubiquitin-conjugating enzyme in the form of a thioester and then directly transfers the ubiquitin to targeted substrates.</text>
</comment>
<dbReference type="GO" id="GO:0106310">
    <property type="term" value="F:protein serine kinase activity"/>
    <property type="evidence" value="ECO:0007669"/>
    <property type="project" value="RHEA"/>
</dbReference>
<keyword evidence="13 21" id="KW-0862">Zinc</keyword>
<dbReference type="InterPro" id="IPR013083">
    <property type="entry name" value="Znf_RING/FYVE/PHD"/>
</dbReference>
<evidence type="ECO:0000256" key="10">
    <source>
        <dbReference type="ARBA" id="ARBA00022771"/>
    </source>
</evidence>
<feature type="domain" description="RING-type" evidence="24">
    <location>
        <begin position="366"/>
        <end position="401"/>
    </location>
</feature>
<evidence type="ECO:0000256" key="13">
    <source>
        <dbReference type="ARBA" id="ARBA00022833"/>
    </source>
</evidence>
<dbReference type="GO" id="GO:0043161">
    <property type="term" value="P:proteasome-mediated ubiquitin-dependent protein catabolic process"/>
    <property type="evidence" value="ECO:0007669"/>
    <property type="project" value="TreeGrafter"/>
</dbReference>
<dbReference type="Gene3D" id="3.30.40.10">
    <property type="entry name" value="Zinc/RING finger domain, C3HC4 (zinc finger)"/>
    <property type="match status" value="1"/>
</dbReference>
<dbReference type="GO" id="GO:0005737">
    <property type="term" value="C:cytoplasm"/>
    <property type="evidence" value="ECO:0007669"/>
    <property type="project" value="InterPro"/>
</dbReference>
<evidence type="ECO:0000256" key="6">
    <source>
        <dbReference type="ARBA" id="ARBA00022606"/>
    </source>
</evidence>
<sequence>MNRVEEGTYGVVYRAKDKRTGETVALKRLKMEKEKEGFPITSLREISSLLKVKHENIVTVREIVVGSNMDKIYLVMDFVEHDLKSLMETMKKPFLLGEVKTLMLQLLRAVAHLHDNWILHRDLKTSNLLLSHKEYTSVVVTLWYRAPELLLQAPQYSFPIDNWSVGCIFGEFVIMRPLFQGKSEIDQLNIMFKELGTPNEKIWPGYSELPLVNKMTFAEFPYNSLHNRIGHKLGKSGFDLINRFLTYCPERRITADEALRHEFFTESPLPVDPALFPTWPAKSEGGQHRKAPSPKAPSGGKQFQRNQLDDSTFASEERHLRELSSDLELFDELIVVFTLQGASFISQSMDLFSKKSNAELASLFECPVCFEYILPPILQCQNGHLVCQSCRKMITTCPTCRVQITTNIRNLQMEKMASGIFFPCKYSVHGCKSQLTYQEKPGHEDSCSHKPYICPCPGTSCKWQGPIDQVMPHLMSQHKSITTLEGEDIVFLATDINLSGAVDWVMIQSCFSHHFMLVLEKQEKYGRQQFYAVVQIIGSEMQAANFIYRLELSGHKRRLIWEATPKSILDGVQTAINTNDCLVFDTTLAQRFSENGNLGINVTICPM</sequence>
<dbReference type="GO" id="GO:0031624">
    <property type="term" value="F:ubiquitin conjugating enzyme binding"/>
    <property type="evidence" value="ECO:0007669"/>
    <property type="project" value="TreeGrafter"/>
</dbReference>
<keyword evidence="8 21" id="KW-0479">Metal-binding</keyword>
<dbReference type="CDD" id="cd07843">
    <property type="entry name" value="STKc_CDC2L1"/>
    <property type="match status" value="1"/>
</dbReference>
<dbReference type="Gene3D" id="3.30.160.60">
    <property type="entry name" value="Classic Zinc Finger"/>
    <property type="match status" value="1"/>
</dbReference>
<comment type="caution">
    <text evidence="26">The sequence shown here is derived from an EMBL/GenBank/DDBJ whole genome shotgun (WGS) entry which is preliminary data.</text>
</comment>
<dbReference type="PROSITE" id="PS50089">
    <property type="entry name" value="ZF_RING_2"/>
    <property type="match status" value="1"/>
</dbReference>
<dbReference type="SUPFAM" id="SSF56112">
    <property type="entry name" value="Protein kinase-like (PK-like)"/>
    <property type="match status" value="1"/>
</dbReference>
<evidence type="ECO:0000256" key="1">
    <source>
        <dbReference type="ARBA" id="ARBA00000900"/>
    </source>
</evidence>
<evidence type="ECO:0000259" key="25">
    <source>
        <dbReference type="PROSITE" id="PS51081"/>
    </source>
</evidence>
<evidence type="ECO:0000313" key="27">
    <source>
        <dbReference type="Proteomes" id="UP000194236"/>
    </source>
</evidence>
<dbReference type="FunFam" id="3.30.200.20:FF:000054">
    <property type="entry name" value="Cyclin-dependent kinase 11B"/>
    <property type="match status" value="1"/>
</dbReference>
<dbReference type="InterPro" id="IPR018121">
    <property type="entry name" value="7-in-absentia-prot_TRAF-dom"/>
</dbReference>
<comment type="domain">
    <text evidence="21">The RING-type zinc finger domain is essential for ubiquitin ligase activity.</text>
</comment>
<comment type="subunit">
    <text evidence="19">Component of some E3 complex at least composed of sina, ebi and phyl. Interacts with eff.</text>
</comment>
<dbReference type="GO" id="GO:0030154">
    <property type="term" value="P:cell differentiation"/>
    <property type="evidence" value="ECO:0007669"/>
    <property type="project" value="UniProtKB-ARBA"/>
</dbReference>
<dbReference type="PROSITE" id="PS51081">
    <property type="entry name" value="ZF_SIAH"/>
    <property type="match status" value="1"/>
</dbReference>
<dbReference type="FunFam" id="2.60.210.10:FF:000002">
    <property type="entry name" value="E3 ubiquitin-protein ligase"/>
    <property type="match status" value="1"/>
</dbReference>
<organism evidence="26 27">
    <name type="scientific">Euroglyphus maynei</name>
    <name type="common">Mayne's house dust mite</name>
    <dbReference type="NCBI Taxonomy" id="6958"/>
    <lineage>
        <taxon>Eukaryota</taxon>
        <taxon>Metazoa</taxon>
        <taxon>Ecdysozoa</taxon>
        <taxon>Arthropoda</taxon>
        <taxon>Chelicerata</taxon>
        <taxon>Arachnida</taxon>
        <taxon>Acari</taxon>
        <taxon>Acariformes</taxon>
        <taxon>Sarcoptiformes</taxon>
        <taxon>Astigmata</taxon>
        <taxon>Psoroptidia</taxon>
        <taxon>Analgoidea</taxon>
        <taxon>Pyroglyphidae</taxon>
        <taxon>Pyroglyphinae</taxon>
        <taxon>Euroglyphus</taxon>
    </lineage>
</organism>
<dbReference type="GO" id="GO:0061630">
    <property type="term" value="F:ubiquitin protein ligase activity"/>
    <property type="evidence" value="ECO:0007669"/>
    <property type="project" value="UniProtKB-EC"/>
</dbReference>
<keyword evidence="27" id="KW-1185">Reference proteome</keyword>
<evidence type="ECO:0000256" key="11">
    <source>
        <dbReference type="ARBA" id="ARBA00022777"/>
    </source>
</evidence>
<dbReference type="InterPro" id="IPR000719">
    <property type="entry name" value="Prot_kinase_dom"/>
</dbReference>
<protein>
    <recommendedName>
        <fullName evidence="21">E3 ubiquitin-protein ligase</fullName>
        <ecNumber evidence="21">2.3.2.27</ecNumber>
    </recommendedName>
</protein>
<dbReference type="InterPro" id="IPR013010">
    <property type="entry name" value="Znf_SIAH"/>
</dbReference>
<dbReference type="Pfam" id="PF21362">
    <property type="entry name" value="Sina_RING"/>
    <property type="match status" value="1"/>
</dbReference>
<evidence type="ECO:0000256" key="5">
    <source>
        <dbReference type="ARBA" id="ARBA00022527"/>
    </source>
</evidence>
<keyword evidence="6" id="KW-0716">Sensory transduction</keyword>
<dbReference type="Pfam" id="PF00069">
    <property type="entry name" value="Pkinase"/>
    <property type="match status" value="1"/>
</dbReference>
<dbReference type="Gene3D" id="2.60.210.10">
    <property type="entry name" value="Apoptosis, Tumor Necrosis Factor Receptor Associated Protein 2, Chain A"/>
    <property type="match status" value="1"/>
</dbReference>
<comment type="catalytic activity">
    <reaction evidence="17">
        <text>L-seryl-[protein] + ATP = O-phospho-L-seryl-[protein] + ADP + H(+)</text>
        <dbReference type="Rhea" id="RHEA:17989"/>
        <dbReference type="Rhea" id="RHEA-COMP:9863"/>
        <dbReference type="Rhea" id="RHEA-COMP:11604"/>
        <dbReference type="ChEBI" id="CHEBI:15378"/>
        <dbReference type="ChEBI" id="CHEBI:29999"/>
        <dbReference type="ChEBI" id="CHEBI:30616"/>
        <dbReference type="ChEBI" id="CHEBI:83421"/>
        <dbReference type="ChEBI" id="CHEBI:456216"/>
        <dbReference type="EC" id="2.7.11.22"/>
    </reaction>
</comment>
<comment type="similarity">
    <text evidence="3">Belongs to the protein kinase superfamily. CMGC Ser/Thr protein kinase family. CDC2/CDKX subfamily.</text>
</comment>
<name>A0A1Y3B0W8_EURMA</name>
<keyword evidence="14" id="KW-0067">ATP-binding</keyword>
<comment type="similarity">
    <text evidence="4 21">Belongs to the SINA (Seven in absentia) family.</text>
</comment>
<dbReference type="InterPro" id="IPR011009">
    <property type="entry name" value="Kinase-like_dom_sf"/>
</dbReference>
<dbReference type="OrthoDB" id="647at2759"/>
<keyword evidence="9" id="KW-0547">Nucleotide-binding</keyword>
<evidence type="ECO:0000256" key="20">
    <source>
        <dbReference type="PROSITE-ProRule" id="PRU00455"/>
    </source>
</evidence>
<dbReference type="GO" id="GO:0008270">
    <property type="term" value="F:zinc ion binding"/>
    <property type="evidence" value="ECO:0007669"/>
    <property type="project" value="UniProtKB-KW"/>
</dbReference>
<dbReference type="GO" id="GO:0007601">
    <property type="term" value="P:visual perception"/>
    <property type="evidence" value="ECO:0007669"/>
    <property type="project" value="UniProtKB-KW"/>
</dbReference>
<dbReference type="GO" id="GO:0016567">
    <property type="term" value="P:protein ubiquitination"/>
    <property type="evidence" value="ECO:0007669"/>
    <property type="project" value="UniProtKB-UniPathway"/>
</dbReference>
<evidence type="ECO:0000256" key="15">
    <source>
        <dbReference type="ARBA" id="ARBA00023305"/>
    </source>
</evidence>
<evidence type="ECO:0000256" key="18">
    <source>
        <dbReference type="ARBA" id="ARBA00060311"/>
    </source>
</evidence>
<dbReference type="InterPro" id="IPR045267">
    <property type="entry name" value="CDK11/PITSLRE_STKc"/>
</dbReference>
<keyword evidence="10 20" id="KW-0863">Zinc-finger</keyword>
<dbReference type="InterPro" id="IPR049548">
    <property type="entry name" value="Sina-like_RING"/>
</dbReference>
<dbReference type="Gene3D" id="1.10.510.10">
    <property type="entry name" value="Transferase(Phosphotransferase) domain 1"/>
    <property type="match status" value="1"/>
</dbReference>
<dbReference type="InterPro" id="IPR008271">
    <property type="entry name" value="Ser/Thr_kinase_AS"/>
</dbReference>
<evidence type="ECO:0000256" key="21">
    <source>
        <dbReference type="RuleBase" id="RU201113"/>
    </source>
</evidence>
<comment type="catalytic activity">
    <reaction evidence="16">
        <text>L-threonyl-[protein] + ATP = O-phospho-L-threonyl-[protein] + ADP + H(+)</text>
        <dbReference type="Rhea" id="RHEA:46608"/>
        <dbReference type="Rhea" id="RHEA-COMP:11060"/>
        <dbReference type="Rhea" id="RHEA-COMP:11605"/>
        <dbReference type="ChEBI" id="CHEBI:15378"/>
        <dbReference type="ChEBI" id="CHEBI:30013"/>
        <dbReference type="ChEBI" id="CHEBI:30616"/>
        <dbReference type="ChEBI" id="CHEBI:61977"/>
        <dbReference type="ChEBI" id="CHEBI:456216"/>
        <dbReference type="EC" id="2.7.11.22"/>
    </reaction>
</comment>
<dbReference type="SUPFAM" id="SSF49599">
    <property type="entry name" value="TRAF domain-like"/>
    <property type="match status" value="1"/>
</dbReference>
<keyword evidence="5" id="KW-0723">Serine/threonine-protein kinase</keyword>
<dbReference type="AlphaFoldDB" id="A0A1Y3B0W8"/>